<dbReference type="Proteomes" id="UP000006621">
    <property type="component" value="Chromosome"/>
</dbReference>
<dbReference type="Pfam" id="PF04230">
    <property type="entry name" value="PS_pyruv_trans"/>
    <property type="match status" value="1"/>
</dbReference>
<dbReference type="AlphaFoldDB" id="F8E8J6"/>
<dbReference type="PANTHER" id="PTHR36836:SF1">
    <property type="entry name" value="COLANIC ACID BIOSYNTHESIS PROTEIN WCAK"/>
    <property type="match status" value="1"/>
</dbReference>
<evidence type="ECO:0000313" key="2">
    <source>
        <dbReference type="EMBL" id="AEI14045.1"/>
    </source>
</evidence>
<dbReference type="RefSeq" id="WP_013885556.1">
    <property type="nucleotide sequence ID" value="NC_015672.1"/>
</dbReference>
<proteinExistence type="predicted"/>
<evidence type="ECO:0000313" key="3">
    <source>
        <dbReference type="Proteomes" id="UP000006621"/>
    </source>
</evidence>
<dbReference type="PANTHER" id="PTHR36836">
    <property type="entry name" value="COLANIC ACID BIOSYNTHESIS PROTEIN WCAK"/>
    <property type="match status" value="1"/>
</dbReference>
<reference evidence="3" key="2">
    <citation type="submission" date="2011-06" db="EMBL/GenBank/DDBJ databases">
        <title>The complete genome of Flexistipes sinusarabici DSM 4947.</title>
        <authorList>
            <person name="Lucas S."/>
            <person name="Han J."/>
            <person name="Lapidus A."/>
            <person name="Bruce D."/>
            <person name="Goodwin L."/>
            <person name="Pitluck S."/>
            <person name="Peters L."/>
            <person name="Kyrpides N."/>
            <person name="Mavromatis K."/>
            <person name="Ivanova N."/>
            <person name="Mikhailova N."/>
            <person name="Chertkov O."/>
            <person name="Detter J.C."/>
            <person name="Tapia R."/>
            <person name="Han C."/>
            <person name="Land M."/>
            <person name="Hauser L."/>
            <person name="Markowitz V."/>
            <person name="Cheng J.-F."/>
            <person name="Hugenholtz P."/>
            <person name="Woyke T."/>
            <person name="Wu D."/>
            <person name="Spring S."/>
            <person name="Schroeder M."/>
            <person name="Brambilla E."/>
            <person name="Klenk H.-P."/>
            <person name="Eisen J.A."/>
        </authorList>
    </citation>
    <scope>NUCLEOTIDE SEQUENCE [LARGE SCALE GENOMIC DNA]</scope>
    <source>
        <strain evidence="3">DSM 4947 / MAS 10</strain>
    </source>
</reference>
<dbReference type="OrthoDB" id="624106at2"/>
<dbReference type="STRING" id="717231.Flexsi_0357"/>
<accession>F8E8J6</accession>
<dbReference type="KEGG" id="fsi:Flexsi_0357"/>
<protein>
    <recommendedName>
        <fullName evidence="1">Polysaccharide pyruvyl transferase domain-containing protein</fullName>
    </recommendedName>
</protein>
<feature type="domain" description="Polysaccharide pyruvyl transferase" evidence="1">
    <location>
        <begin position="50"/>
        <end position="306"/>
    </location>
</feature>
<organism evidence="2 3">
    <name type="scientific">Flexistipes sinusarabici (strain ATCC 49648 / DSM 4947 / MAS 10)</name>
    <dbReference type="NCBI Taxonomy" id="717231"/>
    <lineage>
        <taxon>Bacteria</taxon>
        <taxon>Pseudomonadati</taxon>
        <taxon>Deferribacterota</taxon>
        <taxon>Deferribacteres</taxon>
        <taxon>Deferribacterales</taxon>
        <taxon>Flexistipitaceae</taxon>
        <taxon>Flexistipes</taxon>
    </lineage>
</organism>
<keyword evidence="3" id="KW-1185">Reference proteome</keyword>
<name>F8E8J6_FLESM</name>
<sequence>MRILFQGYYGKQNTGDDAFVEVAAWGAKKYWNCNLVTFFAEKIPNIIYPANYTGKNLFRGHKHYKAFNAIINSNAFIMAGGSTFHSVYNIFNPKKMAAFKKKFLKKYIIGAIGVSLGPYKSKQAEKNNLEFLKQLDFLALRDNKSYELAKSYDLPYSPIKAFDLAALLPKIYNCNFQDYGNNSKIVGVSMCNYESYVYNGDISNEERRNDRLEKIISEVIKADPNIKFRFFIFNNNAKVGDNKITYNLINKLTIQGFNNFEIVKYSSDIYHTWNKIRECSIMISVRLHAAVFACFANIPFYLIEYHRKCTDFLDTIGYNDLRLFDAECEVKKVSMRILDVLYDSTNFNKPLFVSDANKLAEQNFTETKEYFA</sequence>
<dbReference type="eggNOG" id="COG2327">
    <property type="taxonomic scope" value="Bacteria"/>
</dbReference>
<reference evidence="2 3" key="1">
    <citation type="journal article" date="2011" name="Stand. Genomic Sci.">
        <title>Genome sequence of the moderately thermophilic halophile Flexistipes sinusarabici strain (MAS10).</title>
        <authorList>
            <person name="Lapidus A."/>
            <person name="Chertkov O."/>
            <person name="Nolan M."/>
            <person name="Lucas S."/>
            <person name="Hammon N."/>
            <person name="Deshpande S."/>
            <person name="Cheng J.F."/>
            <person name="Tapia R."/>
            <person name="Han C."/>
            <person name="Goodwin L."/>
            <person name="Pitluck S."/>
            <person name="Liolios K."/>
            <person name="Pagani I."/>
            <person name="Ivanova N."/>
            <person name="Huntemann M."/>
            <person name="Mavromatis K."/>
            <person name="Mikhailova N."/>
            <person name="Pati A."/>
            <person name="Chen A."/>
            <person name="Palaniappan K."/>
            <person name="Land M."/>
            <person name="Hauser L."/>
            <person name="Brambilla E.M."/>
            <person name="Rohde M."/>
            <person name="Abt B."/>
            <person name="Spring S."/>
            <person name="Goker M."/>
            <person name="Bristow J."/>
            <person name="Eisen J.A."/>
            <person name="Markowitz V."/>
            <person name="Hugenholtz P."/>
            <person name="Kyrpides N.C."/>
            <person name="Klenk H.P."/>
            <person name="Woyke T."/>
        </authorList>
    </citation>
    <scope>NUCLEOTIDE SEQUENCE [LARGE SCALE GENOMIC DNA]</scope>
    <source>
        <strain evidence="3">DSM 4947 / MAS 10</strain>
    </source>
</reference>
<evidence type="ECO:0000259" key="1">
    <source>
        <dbReference type="Pfam" id="PF04230"/>
    </source>
</evidence>
<dbReference type="InterPro" id="IPR007345">
    <property type="entry name" value="Polysacch_pyruvyl_Trfase"/>
</dbReference>
<dbReference type="EMBL" id="CP002858">
    <property type="protein sequence ID" value="AEI14045.1"/>
    <property type="molecule type" value="Genomic_DNA"/>
</dbReference>
<dbReference type="HOGENOM" id="CLU_749349_0_0_0"/>
<gene>
    <name evidence="2" type="ordered locus">Flexsi_0357</name>
</gene>